<evidence type="ECO:0000256" key="1">
    <source>
        <dbReference type="SAM" id="MobiDB-lite"/>
    </source>
</evidence>
<reference evidence="2 3" key="1">
    <citation type="journal article" date="2012" name="Genome Biol.">
        <title>Sequencing three crocodilian genomes to illuminate the evolution of archosaurs and amniotes.</title>
        <authorList>
            <person name="St John J.A."/>
            <person name="Braun E.L."/>
            <person name="Isberg S.R."/>
            <person name="Miles L.G."/>
            <person name="Chong A.Y."/>
            <person name="Gongora J."/>
            <person name="Dalzell P."/>
            <person name="Moran C."/>
            <person name="Bed'hom B."/>
            <person name="Abzhanov A."/>
            <person name="Burgess S.C."/>
            <person name="Cooksey A.M."/>
            <person name="Castoe T.A."/>
            <person name="Crawford N.G."/>
            <person name="Densmore L.D."/>
            <person name="Drew J.C."/>
            <person name="Edwards S.V."/>
            <person name="Faircloth B.C."/>
            <person name="Fujita M.K."/>
            <person name="Greenwold M.J."/>
            <person name="Hoffmann F.G."/>
            <person name="Howard J.M."/>
            <person name="Iguchi T."/>
            <person name="Janes D.E."/>
            <person name="Khan S.Y."/>
            <person name="Kohno S."/>
            <person name="de Koning A.J."/>
            <person name="Lance S.L."/>
            <person name="McCarthy F.M."/>
            <person name="McCormack J.E."/>
            <person name="Merchant M.E."/>
            <person name="Peterson D.G."/>
            <person name="Pollock D.D."/>
            <person name="Pourmand N."/>
            <person name="Raney B.J."/>
            <person name="Roessler K.A."/>
            <person name="Sanford J.R."/>
            <person name="Sawyer R.H."/>
            <person name="Schmidt C.J."/>
            <person name="Triplett E.W."/>
            <person name="Tuberville T.D."/>
            <person name="Venegas-Anaya M."/>
            <person name="Howard J.T."/>
            <person name="Jarvis E.D."/>
            <person name="Guillette L.J.Jr."/>
            <person name="Glenn T.C."/>
            <person name="Green R.E."/>
            <person name="Ray D.A."/>
        </authorList>
    </citation>
    <scope>NUCLEOTIDE SEQUENCE [LARGE SCALE GENOMIC DNA]</scope>
    <source>
        <strain evidence="2">KSC_2009_1</strain>
    </source>
</reference>
<dbReference type="AlphaFoldDB" id="A0A151N8U2"/>
<accession>A0A151N8U2</accession>
<sequence>MPAVKESSSSSSGSGVLSCPDPTRPDPALKIWNGAGNSWLSISLAHQEIPTVLIDWSMQVTVGICYQ</sequence>
<dbReference type="PROSITE" id="PS51257">
    <property type="entry name" value="PROKAR_LIPOPROTEIN"/>
    <property type="match status" value="1"/>
</dbReference>
<evidence type="ECO:0000313" key="2">
    <source>
        <dbReference type="EMBL" id="KYO33240.1"/>
    </source>
</evidence>
<gene>
    <name evidence="2" type="ORF">Y1Q_0015006</name>
</gene>
<proteinExistence type="predicted"/>
<organism evidence="2 3">
    <name type="scientific">Alligator mississippiensis</name>
    <name type="common">American alligator</name>
    <dbReference type="NCBI Taxonomy" id="8496"/>
    <lineage>
        <taxon>Eukaryota</taxon>
        <taxon>Metazoa</taxon>
        <taxon>Chordata</taxon>
        <taxon>Craniata</taxon>
        <taxon>Vertebrata</taxon>
        <taxon>Euteleostomi</taxon>
        <taxon>Archelosauria</taxon>
        <taxon>Archosauria</taxon>
        <taxon>Crocodylia</taxon>
        <taxon>Alligatoridae</taxon>
        <taxon>Alligatorinae</taxon>
        <taxon>Alligator</taxon>
    </lineage>
</organism>
<dbReference type="EMBL" id="AKHW03003787">
    <property type="protein sequence ID" value="KYO33240.1"/>
    <property type="molecule type" value="Genomic_DNA"/>
</dbReference>
<keyword evidence="3" id="KW-1185">Reference proteome</keyword>
<name>A0A151N8U2_ALLMI</name>
<dbReference type="Proteomes" id="UP000050525">
    <property type="component" value="Unassembled WGS sequence"/>
</dbReference>
<evidence type="ECO:0000313" key="3">
    <source>
        <dbReference type="Proteomes" id="UP000050525"/>
    </source>
</evidence>
<protein>
    <submittedName>
        <fullName evidence="2">Uncharacterized protein</fullName>
    </submittedName>
</protein>
<feature type="region of interest" description="Disordered" evidence="1">
    <location>
        <begin position="1"/>
        <end position="22"/>
    </location>
</feature>
<comment type="caution">
    <text evidence="2">The sequence shown here is derived from an EMBL/GenBank/DDBJ whole genome shotgun (WGS) entry which is preliminary data.</text>
</comment>